<proteinExistence type="predicted"/>
<dbReference type="AlphaFoldDB" id="A0A4D6YAG6"/>
<dbReference type="EMBL" id="CP034852">
    <property type="protein sequence ID" value="QCI26807.1"/>
    <property type="molecule type" value="Genomic_DNA"/>
</dbReference>
<evidence type="ECO:0000313" key="1">
    <source>
        <dbReference type="EMBL" id="QCI26807.1"/>
    </source>
</evidence>
<sequence length="69" mass="8199">MDIKKKNVPWYPWLNEHYKKIITQYYGKKNHPVLLIQSSPGIGIYSLVWAINKWLLCSKKKNLKVVENV</sequence>
<gene>
    <name evidence="1" type="ORF">D9V80_01380</name>
</gene>
<keyword evidence="2" id="KW-1185">Reference proteome</keyword>
<reference evidence="1 2" key="2">
    <citation type="submission" date="2019-05" db="EMBL/GenBank/DDBJ databases">
        <title>Genome evolution of the obligate endosymbiont Buchnera aphidicola.</title>
        <authorList>
            <person name="Moran N.A."/>
        </authorList>
    </citation>
    <scope>NUCLEOTIDE SEQUENCE [LARGE SCALE GENOMIC DNA]</scope>
    <source>
        <strain evidence="1 2">Tca</strain>
    </source>
</reference>
<reference evidence="1 2" key="1">
    <citation type="submission" date="2018-12" db="EMBL/GenBank/DDBJ databases">
        <authorList>
            <person name="Chong R.A."/>
        </authorList>
    </citation>
    <scope>NUCLEOTIDE SEQUENCE [LARGE SCALE GENOMIC DNA]</scope>
    <source>
        <strain evidence="1 2">Tca</strain>
    </source>
</reference>
<accession>A0A4D6YAG6</accession>
<dbReference type="OrthoDB" id="9811073at2"/>
<organism evidence="1 2">
    <name type="scientific">Buchnera aphidicola</name>
    <name type="common">Thelaxes californica</name>
    <dbReference type="NCBI Taxonomy" id="1315998"/>
    <lineage>
        <taxon>Bacteria</taxon>
        <taxon>Pseudomonadati</taxon>
        <taxon>Pseudomonadota</taxon>
        <taxon>Gammaproteobacteria</taxon>
        <taxon>Enterobacterales</taxon>
        <taxon>Erwiniaceae</taxon>
        <taxon>Buchnera</taxon>
    </lineage>
</organism>
<name>A0A4D6YAG6_9GAMM</name>
<protein>
    <submittedName>
        <fullName evidence="1">Uncharacterized protein</fullName>
    </submittedName>
</protein>
<dbReference type="Proteomes" id="UP000298782">
    <property type="component" value="Chromosome"/>
</dbReference>
<dbReference type="RefSeq" id="WP_158353506.1">
    <property type="nucleotide sequence ID" value="NZ_CP034852.1"/>
</dbReference>
<evidence type="ECO:0000313" key="2">
    <source>
        <dbReference type="Proteomes" id="UP000298782"/>
    </source>
</evidence>